<reference evidence="4 5" key="1">
    <citation type="submission" date="2019-12" db="EMBL/GenBank/DDBJ databases">
        <authorList>
            <person name="Floudas D."/>
            <person name="Bentzer J."/>
            <person name="Ahren D."/>
            <person name="Johansson T."/>
            <person name="Persson P."/>
            <person name="Tunlid A."/>
        </authorList>
    </citation>
    <scope>NUCLEOTIDE SEQUENCE [LARGE SCALE GENOMIC DNA]</scope>
    <source>
        <strain evidence="4 5">CBS 102.39</strain>
    </source>
</reference>
<dbReference type="EMBL" id="JAACJL010000016">
    <property type="protein sequence ID" value="KAF4619955.1"/>
    <property type="molecule type" value="Genomic_DNA"/>
</dbReference>
<evidence type="ECO:0000313" key="5">
    <source>
        <dbReference type="Proteomes" id="UP000521872"/>
    </source>
</evidence>
<keyword evidence="5" id="KW-1185">Reference proteome</keyword>
<proteinExistence type="predicted"/>
<feature type="region of interest" description="Disordered" evidence="2">
    <location>
        <begin position="395"/>
        <end position="444"/>
    </location>
</feature>
<dbReference type="AlphaFoldDB" id="A0A8H4QYK5"/>
<keyword evidence="1" id="KW-0067">ATP-binding</keyword>
<protein>
    <recommendedName>
        <fullName evidence="3">Protein kinase domain-containing protein</fullName>
    </recommendedName>
</protein>
<dbReference type="PROSITE" id="PS50011">
    <property type="entry name" value="PROTEIN_KINASE_DOM"/>
    <property type="match status" value="1"/>
</dbReference>
<evidence type="ECO:0000259" key="3">
    <source>
        <dbReference type="PROSITE" id="PS50011"/>
    </source>
</evidence>
<evidence type="ECO:0000313" key="4">
    <source>
        <dbReference type="EMBL" id="KAF4619955.1"/>
    </source>
</evidence>
<dbReference type="InterPro" id="IPR011009">
    <property type="entry name" value="Kinase-like_dom_sf"/>
</dbReference>
<gene>
    <name evidence="4" type="ORF">D9613_004783</name>
</gene>
<dbReference type="InterPro" id="IPR000719">
    <property type="entry name" value="Prot_kinase_dom"/>
</dbReference>
<name>A0A8H4QYK5_9AGAR</name>
<dbReference type="SUPFAM" id="SSF56112">
    <property type="entry name" value="Protein kinase-like (PK-like)"/>
    <property type="match status" value="1"/>
</dbReference>
<dbReference type="Gene3D" id="1.10.510.10">
    <property type="entry name" value="Transferase(Phosphotransferase) domain 1"/>
    <property type="match status" value="1"/>
</dbReference>
<dbReference type="GO" id="GO:0005524">
    <property type="term" value="F:ATP binding"/>
    <property type="evidence" value="ECO:0007669"/>
    <property type="project" value="UniProtKB-UniRule"/>
</dbReference>
<dbReference type="GO" id="GO:0004672">
    <property type="term" value="F:protein kinase activity"/>
    <property type="evidence" value="ECO:0007669"/>
    <property type="project" value="InterPro"/>
</dbReference>
<feature type="binding site" evidence="1">
    <location>
        <position position="543"/>
    </location>
    <ligand>
        <name>ATP</name>
        <dbReference type="ChEBI" id="CHEBI:30616"/>
    </ligand>
</feature>
<organism evidence="4 5">
    <name type="scientific">Agrocybe pediades</name>
    <dbReference type="NCBI Taxonomy" id="84607"/>
    <lineage>
        <taxon>Eukaryota</taxon>
        <taxon>Fungi</taxon>
        <taxon>Dikarya</taxon>
        <taxon>Basidiomycota</taxon>
        <taxon>Agaricomycotina</taxon>
        <taxon>Agaricomycetes</taxon>
        <taxon>Agaricomycetidae</taxon>
        <taxon>Agaricales</taxon>
        <taxon>Agaricineae</taxon>
        <taxon>Strophariaceae</taxon>
        <taxon>Agrocybe</taxon>
    </lineage>
</organism>
<keyword evidence="1" id="KW-0547">Nucleotide-binding</keyword>
<sequence>MPLPTDHPFHRTLQNLLDATYSPDLHASELVPPPVAYDPTFFPQYHVAPNLLLKTIKPAPWITKKLALLCDASIEEHIQAGNNFSVHGFPEQSEADDEFDRAFHAAEYYNGTIGKRCRFLSAKLVFCPNISPWLSFISPNAPDCPGLYGSFRLESGVTVTGGINAERPSPGVPWIPKRIRKRLADWVLPTIARLDRDIELATWDFFALTDQSINILKKMGPTTGSFQWRTPLTKGFAPKDLPERPADSSIINLFLPQDLENSEMKKPESHSGQPKTSTVTGYDNDHFFTVHKKVVIPPQRGHSRETRYRPDAAHFIQAAWFRSVLDDTTFIIFNCGKYERIGIRHRATQTLFLSDLIDPARTHEYGKIHLGLHLAILKDCIDRVNIPGPYSMDGEASMGPALVTHDKPSPPSSTGSKRRAESVQPEENNRSKRPKITHPKEDKEIFAEEISKREIICLFLRYDTYHSPSPNSFIRIESSCVQRHFQHPFPRPKRKATYTAASYMTVSIHDVEIGRGASGVVYGVHVEVHTQSGEKLAQDMVLKLAMYDGDREKMLQEYSAYQHLARAGVTDGIVPVHGLFEDVETGMLVMLMDDAGKSLMNIYIEEAGERGEDLLGPWGEPIVLSLTTRQRDDFVRALDLIHGAHILHDDIRLENLAIDSQGNSKIIDFDLGVYDPSRPRYYYVREKQNLLTVLDPRSAYDESSPEPGAKSDS</sequence>
<comment type="caution">
    <text evidence="4">The sequence shown here is derived from an EMBL/GenBank/DDBJ whole genome shotgun (WGS) entry which is preliminary data.</text>
</comment>
<accession>A0A8H4QYK5</accession>
<feature type="domain" description="Protein kinase" evidence="3">
    <location>
        <begin position="507"/>
        <end position="713"/>
    </location>
</feature>
<evidence type="ECO:0000256" key="2">
    <source>
        <dbReference type="SAM" id="MobiDB-lite"/>
    </source>
</evidence>
<evidence type="ECO:0000256" key="1">
    <source>
        <dbReference type="PROSITE-ProRule" id="PRU10141"/>
    </source>
</evidence>
<dbReference type="Pfam" id="PF00069">
    <property type="entry name" value="Pkinase"/>
    <property type="match status" value="1"/>
</dbReference>
<dbReference type="InterPro" id="IPR017441">
    <property type="entry name" value="Protein_kinase_ATP_BS"/>
</dbReference>
<dbReference type="PROSITE" id="PS00107">
    <property type="entry name" value="PROTEIN_KINASE_ATP"/>
    <property type="match status" value="1"/>
</dbReference>
<dbReference type="Proteomes" id="UP000521872">
    <property type="component" value="Unassembled WGS sequence"/>
</dbReference>